<dbReference type="InterPro" id="IPR003961">
    <property type="entry name" value="FN3_dom"/>
</dbReference>
<evidence type="ECO:0000259" key="4">
    <source>
        <dbReference type="PROSITE" id="PS50853"/>
    </source>
</evidence>
<feature type="region of interest" description="Disordered" evidence="1">
    <location>
        <begin position="118"/>
        <end position="184"/>
    </location>
</feature>
<dbReference type="EMBL" id="DS469722">
    <property type="protein sequence ID" value="EDO34690.1"/>
    <property type="molecule type" value="Genomic_DNA"/>
</dbReference>
<dbReference type="Gene3D" id="2.60.40.10">
    <property type="entry name" value="Immunoglobulins"/>
    <property type="match status" value="1"/>
</dbReference>
<dbReference type="SUPFAM" id="SSF49265">
    <property type="entry name" value="Fibronectin type III"/>
    <property type="match status" value="1"/>
</dbReference>
<keyword evidence="3" id="KW-0732">Signal</keyword>
<gene>
    <name evidence="5" type="ORF">NEMVEDRAFT_v1g215036</name>
</gene>
<feature type="chain" id="PRO_5002715217" description="Fibronectin type-III domain-containing protein" evidence="3">
    <location>
        <begin position="20"/>
        <end position="268"/>
    </location>
</feature>
<feature type="transmembrane region" description="Helical" evidence="2">
    <location>
        <begin position="237"/>
        <end position="261"/>
    </location>
</feature>
<dbReference type="Pfam" id="PF00041">
    <property type="entry name" value="fn3"/>
    <property type="match status" value="1"/>
</dbReference>
<protein>
    <recommendedName>
        <fullName evidence="4">Fibronectin type-III domain-containing protein</fullName>
    </recommendedName>
</protein>
<dbReference type="SMART" id="SM00060">
    <property type="entry name" value="FN3"/>
    <property type="match status" value="1"/>
</dbReference>
<dbReference type="InterPro" id="IPR013783">
    <property type="entry name" value="Ig-like_fold"/>
</dbReference>
<evidence type="ECO:0000256" key="2">
    <source>
        <dbReference type="SAM" id="Phobius"/>
    </source>
</evidence>
<feature type="compositionally biased region" description="Polar residues" evidence="1">
    <location>
        <begin position="129"/>
        <end position="156"/>
    </location>
</feature>
<dbReference type="HOGENOM" id="CLU_1039377_0_0_1"/>
<accession>A7SNP2</accession>
<keyword evidence="6" id="KW-1185">Reference proteome</keyword>
<reference evidence="5 6" key="1">
    <citation type="journal article" date="2007" name="Science">
        <title>Sea anemone genome reveals ancestral eumetazoan gene repertoire and genomic organization.</title>
        <authorList>
            <person name="Putnam N.H."/>
            <person name="Srivastava M."/>
            <person name="Hellsten U."/>
            <person name="Dirks B."/>
            <person name="Chapman J."/>
            <person name="Salamov A."/>
            <person name="Terry A."/>
            <person name="Shapiro H."/>
            <person name="Lindquist E."/>
            <person name="Kapitonov V.V."/>
            <person name="Jurka J."/>
            <person name="Genikhovich G."/>
            <person name="Grigoriev I.V."/>
            <person name="Lucas S.M."/>
            <person name="Steele R.E."/>
            <person name="Finnerty J.R."/>
            <person name="Technau U."/>
            <person name="Martindale M.Q."/>
            <person name="Rokhsar D.S."/>
        </authorList>
    </citation>
    <scope>NUCLEOTIDE SEQUENCE [LARGE SCALE GENOMIC DNA]</scope>
    <source>
        <strain evidence="6">CH2 X CH6</strain>
    </source>
</reference>
<dbReference type="InParanoid" id="A7SNP2"/>
<dbReference type="AlphaFoldDB" id="A7SNP2"/>
<keyword evidence="2" id="KW-0472">Membrane</keyword>
<sequence>MDAVWIASSCCLLLGLTIAAPPIPSPQVTYVDPLSNTSVIIAWNTIDNSTGYHVFYKVHANSYAGYKSKTFAGAQPSCLGAHACNITGLKPGVMYCFKVAAYNEDGLSDGWDSNNCSLEATQGGKPTTAPWTNNKTTPIATEDTTLQSTSLPTDGSSPRPCPTQELVEPTKGKQRKYPCPTHELVEPTKGKQRKYPYPCNELVEPTKGKQRKYPCPTHELVEPTKGSELSNKQTFNWLLYVVVPMAGLIVILVISIVVLVWRLHINQR</sequence>
<evidence type="ECO:0000256" key="3">
    <source>
        <dbReference type="SAM" id="SignalP"/>
    </source>
</evidence>
<dbReference type="Proteomes" id="UP000001593">
    <property type="component" value="Unassembled WGS sequence"/>
</dbReference>
<organism evidence="5 6">
    <name type="scientific">Nematostella vectensis</name>
    <name type="common">Starlet sea anemone</name>
    <dbReference type="NCBI Taxonomy" id="45351"/>
    <lineage>
        <taxon>Eukaryota</taxon>
        <taxon>Metazoa</taxon>
        <taxon>Cnidaria</taxon>
        <taxon>Anthozoa</taxon>
        <taxon>Hexacorallia</taxon>
        <taxon>Actiniaria</taxon>
        <taxon>Edwardsiidae</taxon>
        <taxon>Nematostella</taxon>
    </lineage>
</organism>
<dbReference type="PROSITE" id="PS50853">
    <property type="entry name" value="FN3"/>
    <property type="match status" value="1"/>
</dbReference>
<feature type="signal peptide" evidence="3">
    <location>
        <begin position="1"/>
        <end position="19"/>
    </location>
</feature>
<dbReference type="InterPro" id="IPR036116">
    <property type="entry name" value="FN3_sf"/>
</dbReference>
<keyword evidence="2" id="KW-0812">Transmembrane</keyword>
<evidence type="ECO:0000313" key="5">
    <source>
        <dbReference type="EMBL" id="EDO34690.1"/>
    </source>
</evidence>
<evidence type="ECO:0000313" key="6">
    <source>
        <dbReference type="Proteomes" id="UP000001593"/>
    </source>
</evidence>
<evidence type="ECO:0000256" key="1">
    <source>
        <dbReference type="SAM" id="MobiDB-lite"/>
    </source>
</evidence>
<keyword evidence="2" id="KW-1133">Transmembrane helix</keyword>
<feature type="domain" description="Fibronectin type-III" evidence="4">
    <location>
        <begin position="23"/>
        <end position="124"/>
    </location>
</feature>
<name>A7SNP2_NEMVE</name>
<dbReference type="CDD" id="cd00063">
    <property type="entry name" value="FN3"/>
    <property type="match status" value="1"/>
</dbReference>
<proteinExistence type="predicted"/>